<dbReference type="SUPFAM" id="SSF103473">
    <property type="entry name" value="MFS general substrate transporter"/>
    <property type="match status" value="1"/>
</dbReference>
<keyword evidence="10" id="KW-1185">Reference proteome</keyword>
<evidence type="ECO:0000256" key="6">
    <source>
        <dbReference type="ARBA" id="ARBA00023136"/>
    </source>
</evidence>
<feature type="transmembrane region" description="Helical" evidence="8">
    <location>
        <begin position="456"/>
        <end position="475"/>
    </location>
</feature>
<feature type="transmembrane region" description="Helical" evidence="8">
    <location>
        <begin position="944"/>
        <end position="963"/>
    </location>
</feature>
<dbReference type="InterPro" id="IPR002293">
    <property type="entry name" value="AA/rel_permease1"/>
</dbReference>
<keyword evidence="6 8" id="KW-0472">Membrane</keyword>
<reference evidence="10" key="1">
    <citation type="journal article" date="2015" name="PLoS Genet.">
        <title>Genome Sequence and Transcriptome Analyses of Chrysochromulina tobin: Metabolic Tools for Enhanced Algal Fitness in the Prominent Order Prymnesiales (Haptophyceae).</title>
        <authorList>
            <person name="Hovde B.T."/>
            <person name="Deodato C.R."/>
            <person name="Hunsperger H.M."/>
            <person name="Ryken S.A."/>
            <person name="Yost W."/>
            <person name="Jha R.K."/>
            <person name="Patterson J."/>
            <person name="Monnat R.J. Jr."/>
            <person name="Barlow S.B."/>
            <person name="Starkenburg S.R."/>
            <person name="Cattolico R.A."/>
        </authorList>
    </citation>
    <scope>NUCLEOTIDE SEQUENCE</scope>
    <source>
        <strain evidence="10">CCMP291</strain>
    </source>
</reference>
<feature type="transmembrane region" description="Helical" evidence="8">
    <location>
        <begin position="326"/>
        <end position="355"/>
    </location>
</feature>
<feature type="transmembrane region" description="Helical" evidence="8">
    <location>
        <begin position="783"/>
        <end position="805"/>
    </location>
</feature>
<dbReference type="Gene3D" id="1.20.1740.10">
    <property type="entry name" value="Amino acid/polyamine transporter I"/>
    <property type="match status" value="1"/>
</dbReference>
<dbReference type="Pfam" id="PF13520">
    <property type="entry name" value="AA_permease_2"/>
    <property type="match status" value="1"/>
</dbReference>
<feature type="transmembrane region" description="Helical" evidence="8">
    <location>
        <begin position="268"/>
        <end position="295"/>
    </location>
</feature>
<gene>
    <name evidence="9" type="ORF">Ctob_011623</name>
</gene>
<evidence type="ECO:0000313" key="10">
    <source>
        <dbReference type="Proteomes" id="UP000037460"/>
    </source>
</evidence>
<comment type="caution">
    <text evidence="9">The sequence shown here is derived from an EMBL/GenBank/DDBJ whole genome shotgun (WGS) entry which is preliminary data.</text>
</comment>
<evidence type="ECO:0000256" key="8">
    <source>
        <dbReference type="SAM" id="Phobius"/>
    </source>
</evidence>
<feature type="transmembrane region" description="Helical" evidence="8">
    <location>
        <begin position="906"/>
        <end position="923"/>
    </location>
</feature>
<organism evidence="9 10">
    <name type="scientific">Chrysochromulina tobinii</name>
    <dbReference type="NCBI Taxonomy" id="1460289"/>
    <lineage>
        <taxon>Eukaryota</taxon>
        <taxon>Haptista</taxon>
        <taxon>Haptophyta</taxon>
        <taxon>Prymnesiophyceae</taxon>
        <taxon>Prymnesiales</taxon>
        <taxon>Chrysochromulinaceae</taxon>
        <taxon>Chrysochromulina</taxon>
    </lineage>
</organism>
<dbReference type="AlphaFoldDB" id="A0A0M0J803"/>
<dbReference type="GO" id="GO:0005886">
    <property type="term" value="C:plasma membrane"/>
    <property type="evidence" value="ECO:0007669"/>
    <property type="project" value="UniProtKB-SubCell"/>
</dbReference>
<evidence type="ECO:0000256" key="2">
    <source>
        <dbReference type="ARBA" id="ARBA00022448"/>
    </source>
</evidence>
<protein>
    <submittedName>
        <fullName evidence="9">Amino acid permease family protein</fullName>
    </submittedName>
</protein>
<evidence type="ECO:0000256" key="1">
    <source>
        <dbReference type="ARBA" id="ARBA00004651"/>
    </source>
</evidence>
<evidence type="ECO:0000256" key="7">
    <source>
        <dbReference type="ARBA" id="ARBA00024041"/>
    </source>
</evidence>
<evidence type="ECO:0000256" key="3">
    <source>
        <dbReference type="ARBA" id="ARBA00022475"/>
    </source>
</evidence>
<dbReference type="Gene3D" id="1.20.1250.20">
    <property type="entry name" value="MFS general substrate transporter like domains"/>
    <property type="match status" value="1"/>
</dbReference>
<keyword evidence="3" id="KW-1003">Cell membrane</keyword>
<dbReference type="EMBL" id="JWZX01003255">
    <property type="protein sequence ID" value="KOO22731.1"/>
    <property type="molecule type" value="Genomic_DNA"/>
</dbReference>
<feature type="transmembrane region" description="Helical" evidence="8">
    <location>
        <begin position="241"/>
        <end position="262"/>
    </location>
</feature>
<keyword evidence="5 8" id="KW-1133">Transmembrane helix</keyword>
<sequence length="1001" mass="104069">MKAAALLASPTATPAEIEAALEAVVHGDATSEFVKAFGPRRLVKALASGRLTDRAAELADELLSAAGATVGLAPSLEFTDVLHHEELYPDEVIDLSSDPPSTPAAASDEDCRLHLRLGGGSGAAFWPPSGRVVWDAPTEAAAVAIAEAPTLRLANPSRRYRIGSEIECKVWPAAVMLGRWLWQHQQLAIFSVLPTFFPPVAKSKGMSDFVLGVSFAAMPAVVFSVSAIADQIMYAYGRRRIFILGNAITAAFTALLGAATLMPDGAPFAAFCLVSQIGQGFGSALAEASSFALIAELFPRRVTFYFGLNETFTGLGVAIGPPIGGLLFAIGGFWCPFVTLACALLPGIVFIHVALRPSAAEGFKDEVEGVEDDVSEAGSVLTVLRVPGVATIMLACVLAESAITFLMPTFAEHALATGLGTSAPAIGMYFTANALLYTVGAPLVGLFTTPANARRMIVCGMVILSGACFLIGPRLGEGLAMAPLMEDMMVSCGANSSAYLNSLSGLMAASFALGQSGGGPAAALAALFGRLRSGSLFLCGGGRSAPPGNKEVAAVAAPRVRKTLTATHLVGLTFFAVSGGDYGIEDAVGAAGPAWTLLGLLVLPWVWSLPMALMTAELGSMIPDVGGPIIWVQRAFGPLVAHLNAIVHLVAGFFDLALYPVMFADYLREFHPALRLEGLGRYLLSSGMLGAITLLNLAGVEAVAAVSTVFTALVISPFVALAADMTAAIGADATDVVGGGYLAATGVRWGTFLSVMLWNTSGYDSMGAFAAEVENPGRDFPRAMVAAIVLITLVYVLPVAVGVSLDDRASLPSWTDGTFARVAAEQVGPWLARWISLGGAISALGILNSLLCAAARNAVSAADIGALPRVLATVHAPSGTPRLATLSLSLGLLLVISLPFRQLVELSMIFYGATTGLEFFALVRLRSLEPRTPRPYRMPLADGGVLIAFCVPPLALCALLIVLADRLSIYLFVGSLLLGLVTFPLRGGVHGGPPRLAQELF</sequence>
<dbReference type="GO" id="GO:0015203">
    <property type="term" value="F:polyamine transmembrane transporter activity"/>
    <property type="evidence" value="ECO:0007669"/>
    <property type="project" value="UniProtKB-ARBA"/>
</dbReference>
<feature type="transmembrane region" description="Helical" evidence="8">
    <location>
        <begin position="386"/>
        <end position="406"/>
    </location>
</feature>
<dbReference type="InterPro" id="IPR044566">
    <property type="entry name" value="RMV1-like"/>
</dbReference>
<proteinExistence type="inferred from homology"/>
<accession>A0A0M0J803</accession>
<keyword evidence="2" id="KW-0813">Transport</keyword>
<feature type="transmembrane region" description="Helical" evidence="8">
    <location>
        <begin position="679"/>
        <end position="698"/>
    </location>
</feature>
<dbReference type="InterPro" id="IPR036259">
    <property type="entry name" value="MFS_trans_sf"/>
</dbReference>
<feature type="transmembrane region" description="Helical" evidence="8">
    <location>
        <begin position="302"/>
        <end position="320"/>
    </location>
</feature>
<evidence type="ECO:0000256" key="5">
    <source>
        <dbReference type="ARBA" id="ARBA00022989"/>
    </source>
</evidence>
<comment type="similarity">
    <text evidence="7">Belongs to the amino acid-polyamine-organocation (APC) superfamily. Polyamine:cation symporter (PHS) (TC 2.A.3.12) family.</text>
</comment>
<feature type="transmembrane region" description="Helical" evidence="8">
    <location>
        <begin position="704"/>
        <end position="723"/>
    </location>
</feature>
<feature type="transmembrane region" description="Helical" evidence="8">
    <location>
        <begin position="587"/>
        <end position="607"/>
    </location>
</feature>
<feature type="transmembrane region" description="Helical" evidence="8">
    <location>
        <begin position="209"/>
        <end position="229"/>
    </location>
</feature>
<feature type="transmembrane region" description="Helical" evidence="8">
    <location>
        <begin position="969"/>
        <end position="989"/>
    </location>
</feature>
<name>A0A0M0J803_9EUKA</name>
<dbReference type="PANTHER" id="PTHR45826">
    <property type="entry name" value="POLYAMINE TRANSPORTER PUT1"/>
    <property type="match status" value="1"/>
</dbReference>
<keyword evidence="4 8" id="KW-0812">Transmembrane</keyword>
<feature type="transmembrane region" description="Helical" evidence="8">
    <location>
        <begin position="645"/>
        <end position="667"/>
    </location>
</feature>
<evidence type="ECO:0000256" key="4">
    <source>
        <dbReference type="ARBA" id="ARBA00022692"/>
    </source>
</evidence>
<dbReference type="Pfam" id="PF07690">
    <property type="entry name" value="MFS_1"/>
    <property type="match status" value="1"/>
</dbReference>
<feature type="transmembrane region" description="Helical" evidence="8">
    <location>
        <begin position="426"/>
        <end position="449"/>
    </location>
</feature>
<dbReference type="InterPro" id="IPR011701">
    <property type="entry name" value="MFS"/>
</dbReference>
<feature type="transmembrane region" description="Helical" evidence="8">
    <location>
        <begin position="834"/>
        <end position="859"/>
    </location>
</feature>
<evidence type="ECO:0000313" key="9">
    <source>
        <dbReference type="EMBL" id="KOO22731.1"/>
    </source>
</evidence>
<dbReference type="OrthoDB" id="446368at2759"/>
<dbReference type="PANTHER" id="PTHR45826:SF25">
    <property type="entry name" value="AMINO ACID PERMEASE-LIKE PROTEIN"/>
    <property type="match status" value="1"/>
</dbReference>
<comment type="subcellular location">
    <subcellularLocation>
        <location evidence="1">Cell membrane</location>
        <topology evidence="1">Multi-pass membrane protein</topology>
    </subcellularLocation>
</comment>
<dbReference type="Proteomes" id="UP000037460">
    <property type="component" value="Unassembled WGS sequence"/>
</dbReference>